<keyword evidence="6 15" id="KW-0812">Transmembrane</keyword>
<evidence type="ECO:0000259" key="16">
    <source>
        <dbReference type="PROSITE" id="PS50222"/>
    </source>
</evidence>
<evidence type="ECO:0000256" key="3">
    <source>
        <dbReference type="ARBA" id="ARBA00022553"/>
    </source>
</evidence>
<evidence type="ECO:0000313" key="18">
    <source>
        <dbReference type="Proteomes" id="UP001642464"/>
    </source>
</evidence>
<keyword evidence="11 15" id="KW-0472">Membrane</keyword>
<dbReference type="SUPFAM" id="SSF52374">
    <property type="entry name" value="Nucleotidylyl transferase"/>
    <property type="match status" value="1"/>
</dbReference>
<dbReference type="InterPro" id="IPR005821">
    <property type="entry name" value="Ion_trans_dom"/>
</dbReference>
<dbReference type="InterPro" id="IPR011992">
    <property type="entry name" value="EF-hand-dom_pair"/>
</dbReference>
<evidence type="ECO:0000256" key="4">
    <source>
        <dbReference type="ARBA" id="ARBA00022568"/>
    </source>
</evidence>
<feature type="transmembrane region" description="Helical" evidence="15">
    <location>
        <begin position="856"/>
        <end position="873"/>
    </location>
</feature>
<dbReference type="Gene3D" id="3.40.50.620">
    <property type="entry name" value="HUPs"/>
    <property type="match status" value="2"/>
</dbReference>
<keyword evidence="18" id="KW-1185">Reference proteome</keyword>
<evidence type="ECO:0000256" key="5">
    <source>
        <dbReference type="ARBA" id="ARBA00022673"/>
    </source>
</evidence>
<evidence type="ECO:0000256" key="15">
    <source>
        <dbReference type="SAM" id="Phobius"/>
    </source>
</evidence>
<dbReference type="GO" id="GO:0034220">
    <property type="term" value="P:monoatomic ion transmembrane transport"/>
    <property type="evidence" value="ECO:0007669"/>
    <property type="project" value="UniProtKB-KW"/>
</dbReference>
<dbReference type="PROSITE" id="PS50222">
    <property type="entry name" value="EF_HAND_2"/>
    <property type="match status" value="1"/>
</dbReference>
<dbReference type="EMBL" id="CAXAMM010042851">
    <property type="protein sequence ID" value="CAK9107110.1"/>
    <property type="molecule type" value="Genomic_DNA"/>
</dbReference>
<proteinExistence type="predicted"/>
<dbReference type="InterPro" id="IPR014729">
    <property type="entry name" value="Rossmann-like_a/b/a_fold"/>
</dbReference>
<feature type="compositionally biased region" description="Polar residues" evidence="14">
    <location>
        <begin position="1217"/>
        <end position="1234"/>
    </location>
</feature>
<evidence type="ECO:0000256" key="6">
    <source>
        <dbReference type="ARBA" id="ARBA00022692"/>
    </source>
</evidence>
<sequence length="1296" mass="145169">MADDFGFGQQLRGTTFTTGYAYEEALSRRSGRNLAVLVFPGAFSPVHMGHLVMMDQATERLQRAGYDVLAGWLAPLANCGHLSASFRLKALSELKSKLQVSEWAVRNEKTKEMEVVHALRETLLEETGTSSKASPRVRVVAVCGADEMKRYSSLKPQDMLGLVVVPQPGDEEFLLEKPLQQIYIAEASQSQFNMLDGKILEEAIAGGDMAFVNQALPPDVNRLALFPTLQEQQDFGFDLAKLETQVPDGPWPAAKLMKKLVSIAPEAQGAHTWALLILSDAMVPAMKYHLDLLAKARARLEKRGYCVIGMWLSPWSESKLKNGELSREFRARAAKLLVSTDELTMVSTWELHHEGKPSAAEIAKHCRETLMQMFPNTFEGSQLCVFHASSSKNMPFKSSEQPFRDNLGSVVVPCSSEDMLLEKPAQLTFITDELLDVDHCEEQMKSALKTGNVPAAVEALGAPAARFLLAPSNGEREMQEDFKKLGVKPIADTLLAKTKQNVQRTMDNLGLSGNLKIEELRRFLQKIDPTLTEQEVNQLLKASPKSERGMERLRRLEVPGAEFMEWILNSLQPPGPTDDMEQVKRAGRGDWWQRAKSPSGIQLGRPMPAWPEGSPLVVGRGSSVAASAQEWSNFMAQRQAEQDAFVEKLISQMPYPGVHPGLDSRASLLTVTPKAPSSVLPSPKHLASSDLSSPIPSASRFRSEHMLVSEDFATEAAFRMKQFEHEEEDSMPVHRTHSVRHSRKKSSISEEDDKLHSVREFEGRTSALEGLVISMKSSKRLHLWCSQLPCGKRCLKSIISCMDWLCSLEEPEREGCCNYILESSLFCSICTLTILANVAVILYTANYTIEQGNFQVPAVITGLDIAFCVVYFVESALKLIVHRAYFFWNEESAWNIFDLLLVMLAIYDQVVYFFWQAEDITGYNANMNFMRSLRIVKVSRILRLVRVIRIFRDLRCMLFSILWSFSSLFWCLVLIFFVILVFSLLLVQLVTEYIVQPDIDPVMRGEFKNYFGSVETTMATLYMATTGGVDWRVPYEILAASGELSCAAFLAYVAFFEFAVFNVLTGVFVDHAMKVSAADRELALAEQKKKERTEAERLRDTCRLIDADGDGKISWPEFHAFLHYENGYRNMASLGLDIFDSKKFFKNLMVMTNQREIEITQFVSGCMRMKGGATGIDLHSVNSDLDSLHRRQSELQGLLTTAVRLLQDKSIRRRSKLSSNSQADLNFSSETSDSPTRRDTYSVAPEGSPVEAYALRPVRAGALLRSVSGLSQSSHPTGISILALQEEPERSTKLSM</sequence>
<dbReference type="Gene3D" id="1.10.287.70">
    <property type="match status" value="1"/>
</dbReference>
<keyword evidence="10" id="KW-0406">Ion transport</keyword>
<dbReference type="SUPFAM" id="SSF47473">
    <property type="entry name" value="EF-hand"/>
    <property type="match status" value="1"/>
</dbReference>
<dbReference type="InterPro" id="IPR027359">
    <property type="entry name" value="Volt_channel_dom_sf"/>
</dbReference>
<name>A0ABP0S424_9DINO</name>
<dbReference type="Gene3D" id="1.20.120.350">
    <property type="entry name" value="Voltage-gated potassium channels. Chain C"/>
    <property type="match status" value="1"/>
</dbReference>
<evidence type="ECO:0000256" key="1">
    <source>
        <dbReference type="ARBA" id="ARBA00004141"/>
    </source>
</evidence>
<keyword evidence="7" id="KW-0106">Calcium</keyword>
<evidence type="ECO:0000256" key="9">
    <source>
        <dbReference type="ARBA" id="ARBA00022989"/>
    </source>
</evidence>
<evidence type="ECO:0000256" key="11">
    <source>
        <dbReference type="ARBA" id="ARBA00023136"/>
    </source>
</evidence>
<feature type="compositionally biased region" description="Basic residues" evidence="14">
    <location>
        <begin position="734"/>
        <end position="746"/>
    </location>
</feature>
<evidence type="ECO:0000256" key="10">
    <source>
        <dbReference type="ARBA" id="ARBA00023065"/>
    </source>
</evidence>
<dbReference type="SUPFAM" id="SSF81324">
    <property type="entry name" value="Voltage-gated potassium channels"/>
    <property type="match status" value="1"/>
</dbReference>
<keyword evidence="12" id="KW-0325">Glycoprotein</keyword>
<feature type="transmembrane region" description="Helical" evidence="15">
    <location>
        <begin position="893"/>
        <end position="915"/>
    </location>
</feature>
<dbReference type="Pfam" id="PF00520">
    <property type="entry name" value="Ion_trans"/>
    <property type="match status" value="1"/>
</dbReference>
<evidence type="ECO:0000256" key="12">
    <source>
        <dbReference type="ARBA" id="ARBA00023180"/>
    </source>
</evidence>
<dbReference type="Gene3D" id="1.10.238.10">
    <property type="entry name" value="EF-hand"/>
    <property type="match status" value="1"/>
</dbReference>
<protein>
    <submittedName>
        <fullName evidence="17">Sodium channel protein type 4 subunit alpha A (Voltage-gated sodium channel subunit alpha Nav1.4a)</fullName>
    </submittedName>
</protein>
<dbReference type="PROSITE" id="PS00018">
    <property type="entry name" value="EF_HAND_1"/>
    <property type="match status" value="1"/>
</dbReference>
<keyword evidence="8" id="KW-0851">Voltage-gated channel</keyword>
<evidence type="ECO:0000256" key="14">
    <source>
        <dbReference type="SAM" id="MobiDB-lite"/>
    </source>
</evidence>
<dbReference type="Proteomes" id="UP001642464">
    <property type="component" value="Unassembled WGS sequence"/>
</dbReference>
<keyword evidence="4" id="KW-0109">Calcium transport</keyword>
<comment type="caution">
    <text evidence="17">The sequence shown here is derived from an EMBL/GenBank/DDBJ whole genome shotgun (WGS) entry which is preliminary data.</text>
</comment>
<evidence type="ECO:0000256" key="7">
    <source>
        <dbReference type="ARBA" id="ARBA00022837"/>
    </source>
</evidence>
<accession>A0ABP0S424</accession>
<keyword evidence="13 17" id="KW-0407">Ion channel</keyword>
<keyword evidence="9 15" id="KW-1133">Transmembrane helix</keyword>
<dbReference type="PANTHER" id="PTHR45628">
    <property type="entry name" value="VOLTAGE-DEPENDENT CALCIUM CHANNEL TYPE A SUBUNIT ALPHA-1"/>
    <property type="match status" value="1"/>
</dbReference>
<dbReference type="InterPro" id="IPR002048">
    <property type="entry name" value="EF_hand_dom"/>
</dbReference>
<evidence type="ECO:0000313" key="17">
    <source>
        <dbReference type="EMBL" id="CAK9107110.1"/>
    </source>
</evidence>
<evidence type="ECO:0000256" key="13">
    <source>
        <dbReference type="ARBA" id="ARBA00023303"/>
    </source>
</evidence>
<evidence type="ECO:0000256" key="2">
    <source>
        <dbReference type="ARBA" id="ARBA00022448"/>
    </source>
</evidence>
<feature type="region of interest" description="Disordered" evidence="14">
    <location>
        <begin position="724"/>
        <end position="755"/>
    </location>
</feature>
<keyword evidence="2" id="KW-0813">Transport</keyword>
<dbReference type="InterPro" id="IPR050599">
    <property type="entry name" value="VDCC_alpha-1_subunit"/>
</dbReference>
<feature type="transmembrane region" description="Helical" evidence="15">
    <location>
        <begin position="956"/>
        <end position="987"/>
    </location>
</feature>
<feature type="domain" description="EF-hand" evidence="16">
    <location>
        <begin position="1093"/>
        <end position="1128"/>
    </location>
</feature>
<organism evidence="17 18">
    <name type="scientific">Durusdinium trenchii</name>
    <dbReference type="NCBI Taxonomy" id="1381693"/>
    <lineage>
        <taxon>Eukaryota</taxon>
        <taxon>Sar</taxon>
        <taxon>Alveolata</taxon>
        <taxon>Dinophyceae</taxon>
        <taxon>Suessiales</taxon>
        <taxon>Symbiodiniaceae</taxon>
        <taxon>Durusdinium</taxon>
    </lineage>
</organism>
<feature type="transmembrane region" description="Helical" evidence="15">
    <location>
        <begin position="823"/>
        <end position="844"/>
    </location>
</feature>
<feature type="region of interest" description="Disordered" evidence="14">
    <location>
        <begin position="674"/>
        <end position="694"/>
    </location>
</feature>
<comment type="subcellular location">
    <subcellularLocation>
        <location evidence="1">Membrane</location>
        <topology evidence="1">Multi-pass membrane protein</topology>
    </subcellularLocation>
</comment>
<feature type="region of interest" description="Disordered" evidence="14">
    <location>
        <begin position="1216"/>
        <end position="1245"/>
    </location>
</feature>
<feature type="transmembrane region" description="Helical" evidence="15">
    <location>
        <begin position="1049"/>
        <end position="1069"/>
    </location>
</feature>
<keyword evidence="5" id="KW-0107">Calcium channel</keyword>
<keyword evidence="3" id="KW-0597">Phosphoprotein</keyword>
<reference evidence="17 18" key="1">
    <citation type="submission" date="2024-02" db="EMBL/GenBank/DDBJ databases">
        <authorList>
            <person name="Chen Y."/>
            <person name="Shah S."/>
            <person name="Dougan E. K."/>
            <person name="Thang M."/>
            <person name="Chan C."/>
        </authorList>
    </citation>
    <scope>NUCLEOTIDE SEQUENCE [LARGE SCALE GENOMIC DNA]</scope>
</reference>
<gene>
    <name evidence="17" type="ORF">SCF082_LOCUS49868</name>
</gene>
<dbReference type="PANTHER" id="PTHR45628:SF7">
    <property type="entry name" value="VOLTAGE-DEPENDENT CALCIUM CHANNEL TYPE A SUBUNIT ALPHA-1"/>
    <property type="match status" value="1"/>
</dbReference>
<evidence type="ECO:0000256" key="8">
    <source>
        <dbReference type="ARBA" id="ARBA00022882"/>
    </source>
</evidence>
<dbReference type="InterPro" id="IPR018247">
    <property type="entry name" value="EF_Hand_1_Ca_BS"/>
</dbReference>